<feature type="domain" description="Peptidase M12A" evidence="3">
    <location>
        <begin position="1"/>
        <end position="109"/>
    </location>
</feature>
<keyword evidence="1 2" id="KW-0479">Metal-binding</keyword>
<dbReference type="PRINTS" id="PR00480">
    <property type="entry name" value="ASTACIN"/>
</dbReference>
<accession>A0AAV7U0W3</accession>
<name>A0AAV7U0W3_PLEWA</name>
<comment type="cofactor">
    <cofactor evidence="1 2">
        <name>Zn(2+)</name>
        <dbReference type="ChEBI" id="CHEBI:29105"/>
    </cofactor>
    <text evidence="1 2">Binds 1 zinc ion per subunit.</text>
</comment>
<dbReference type="Gene3D" id="3.40.390.10">
    <property type="entry name" value="Collagenase (Catalytic Domain)"/>
    <property type="match status" value="1"/>
</dbReference>
<comment type="caution">
    <text evidence="4">The sequence shown here is derived from an EMBL/GenBank/DDBJ whole genome shotgun (WGS) entry which is preliminary data.</text>
</comment>
<sequence length="122" mass="13872">MSKGIIHHEVDHALGFYHEHTRSDRDEYVDIQLHNIAEGNKENFEKQETNNLDLPYDFQSVLHYGRYAYSKTPGLPSIIPKPDPNIEIGQRYGLSPLDVAKLNRLYSCGECAHTVLLGPVLP</sequence>
<dbReference type="GO" id="GO:0006508">
    <property type="term" value="P:proteolysis"/>
    <property type="evidence" value="ECO:0007669"/>
    <property type="project" value="UniProtKB-KW"/>
</dbReference>
<evidence type="ECO:0000313" key="4">
    <source>
        <dbReference type="EMBL" id="KAJ1182629.1"/>
    </source>
</evidence>
<dbReference type="SUPFAM" id="SSF55486">
    <property type="entry name" value="Metalloproteases ('zincins'), catalytic domain"/>
    <property type="match status" value="1"/>
</dbReference>
<dbReference type="Pfam" id="PF01400">
    <property type="entry name" value="Astacin"/>
    <property type="match status" value="1"/>
</dbReference>
<dbReference type="GO" id="GO:0008270">
    <property type="term" value="F:zinc ion binding"/>
    <property type="evidence" value="ECO:0007669"/>
    <property type="project" value="UniProtKB-UniRule"/>
</dbReference>
<dbReference type="GO" id="GO:0004222">
    <property type="term" value="F:metalloendopeptidase activity"/>
    <property type="evidence" value="ECO:0007669"/>
    <property type="project" value="UniProtKB-UniRule"/>
</dbReference>
<dbReference type="AlphaFoldDB" id="A0AAV7U0W3"/>
<evidence type="ECO:0000313" key="5">
    <source>
        <dbReference type="Proteomes" id="UP001066276"/>
    </source>
</evidence>
<dbReference type="Proteomes" id="UP001066276">
    <property type="component" value="Chromosome 3_2"/>
</dbReference>
<keyword evidence="1 2" id="KW-0862">Zinc</keyword>
<keyword evidence="1 2" id="KW-0645">Protease</keyword>
<feature type="binding site" evidence="1">
    <location>
        <position position="12"/>
    </location>
    <ligand>
        <name>Zn(2+)</name>
        <dbReference type="ChEBI" id="CHEBI:29105"/>
        <note>catalytic</note>
    </ligand>
</feature>
<dbReference type="PROSITE" id="PS51864">
    <property type="entry name" value="ASTACIN"/>
    <property type="match status" value="1"/>
</dbReference>
<keyword evidence="1 2" id="KW-0378">Hydrolase</keyword>
<keyword evidence="5" id="KW-1185">Reference proteome</keyword>
<organism evidence="4 5">
    <name type="scientific">Pleurodeles waltl</name>
    <name type="common">Iberian ribbed newt</name>
    <dbReference type="NCBI Taxonomy" id="8319"/>
    <lineage>
        <taxon>Eukaryota</taxon>
        <taxon>Metazoa</taxon>
        <taxon>Chordata</taxon>
        <taxon>Craniata</taxon>
        <taxon>Vertebrata</taxon>
        <taxon>Euteleostomi</taxon>
        <taxon>Amphibia</taxon>
        <taxon>Batrachia</taxon>
        <taxon>Caudata</taxon>
        <taxon>Salamandroidea</taxon>
        <taxon>Salamandridae</taxon>
        <taxon>Pleurodelinae</taxon>
        <taxon>Pleurodeles</taxon>
    </lineage>
</organism>
<evidence type="ECO:0000256" key="2">
    <source>
        <dbReference type="RuleBase" id="RU361183"/>
    </source>
</evidence>
<reference evidence="4" key="1">
    <citation type="journal article" date="2022" name="bioRxiv">
        <title>Sequencing and chromosome-scale assembly of the giantPleurodeles waltlgenome.</title>
        <authorList>
            <person name="Brown T."/>
            <person name="Elewa A."/>
            <person name="Iarovenko S."/>
            <person name="Subramanian E."/>
            <person name="Araus A.J."/>
            <person name="Petzold A."/>
            <person name="Susuki M."/>
            <person name="Suzuki K.-i.T."/>
            <person name="Hayashi T."/>
            <person name="Toyoda A."/>
            <person name="Oliveira C."/>
            <person name="Osipova E."/>
            <person name="Leigh N.D."/>
            <person name="Simon A."/>
            <person name="Yun M.H."/>
        </authorList>
    </citation>
    <scope>NUCLEOTIDE SEQUENCE</scope>
    <source>
        <strain evidence="4">20211129_DDA</strain>
        <tissue evidence="4">Liver</tissue>
    </source>
</reference>
<feature type="active site" evidence="1">
    <location>
        <position position="9"/>
    </location>
</feature>
<dbReference type="InterPro" id="IPR001506">
    <property type="entry name" value="Peptidase_M12A"/>
</dbReference>
<evidence type="ECO:0000256" key="1">
    <source>
        <dbReference type="PROSITE-ProRule" id="PRU01211"/>
    </source>
</evidence>
<feature type="binding site" evidence="1">
    <location>
        <position position="18"/>
    </location>
    <ligand>
        <name>Zn(2+)</name>
        <dbReference type="ChEBI" id="CHEBI:29105"/>
        <note>catalytic</note>
    </ligand>
</feature>
<evidence type="ECO:0000259" key="3">
    <source>
        <dbReference type="PROSITE" id="PS51864"/>
    </source>
</evidence>
<gene>
    <name evidence="4" type="ORF">NDU88_007814</name>
</gene>
<dbReference type="PANTHER" id="PTHR10127">
    <property type="entry name" value="DISCOIDIN, CUB, EGF, LAMININ , AND ZINC METALLOPROTEASE DOMAIN CONTAINING"/>
    <property type="match status" value="1"/>
</dbReference>
<dbReference type="EC" id="3.4.24.-" evidence="2"/>
<feature type="binding site" evidence="1">
    <location>
        <position position="8"/>
    </location>
    <ligand>
        <name>Zn(2+)</name>
        <dbReference type="ChEBI" id="CHEBI:29105"/>
        <note>catalytic</note>
    </ligand>
</feature>
<proteinExistence type="predicted"/>
<comment type="caution">
    <text evidence="1">Lacks conserved residue(s) required for the propagation of feature annotation.</text>
</comment>
<dbReference type="InterPro" id="IPR024079">
    <property type="entry name" value="MetalloPept_cat_dom_sf"/>
</dbReference>
<dbReference type="PANTHER" id="PTHR10127:SF902">
    <property type="entry name" value="METALLOENDOPEPTIDASE"/>
    <property type="match status" value="1"/>
</dbReference>
<protein>
    <recommendedName>
        <fullName evidence="2">Metalloendopeptidase</fullName>
        <ecNumber evidence="2">3.4.24.-</ecNumber>
    </recommendedName>
</protein>
<keyword evidence="1 2" id="KW-0482">Metalloprotease</keyword>
<dbReference type="EMBL" id="JANPWB010000006">
    <property type="protein sequence ID" value="KAJ1182629.1"/>
    <property type="molecule type" value="Genomic_DNA"/>
</dbReference>